<evidence type="ECO:0000256" key="13">
    <source>
        <dbReference type="ARBA" id="ARBA00023157"/>
    </source>
</evidence>
<feature type="region of interest" description="Disordered" evidence="16">
    <location>
        <begin position="101"/>
        <end position="148"/>
    </location>
</feature>
<evidence type="ECO:0000256" key="12">
    <source>
        <dbReference type="ARBA" id="ARBA00023137"/>
    </source>
</evidence>
<gene>
    <name evidence="18" type="ORF">GS4_05_02990</name>
</gene>
<proteinExistence type="predicted"/>
<feature type="compositionally biased region" description="Gly residues" evidence="16">
    <location>
        <begin position="161"/>
        <end position="178"/>
    </location>
</feature>
<evidence type="ECO:0000256" key="6">
    <source>
        <dbReference type="ARBA" id="ARBA00022729"/>
    </source>
</evidence>
<evidence type="ECO:0000313" key="18">
    <source>
        <dbReference type="EMBL" id="GAC67086.1"/>
    </source>
</evidence>
<dbReference type="GO" id="GO:0005886">
    <property type="term" value="C:plasma membrane"/>
    <property type="evidence" value="ECO:0007669"/>
    <property type="project" value="UniProtKB-SubCell"/>
</dbReference>
<protein>
    <recommendedName>
        <fullName evidence="2">receptor protein-tyrosine kinase</fullName>
        <ecNumber evidence="2">2.7.10.1</ecNumber>
    </recommendedName>
</protein>
<evidence type="ECO:0000313" key="19">
    <source>
        <dbReference type="Proteomes" id="UP000011666"/>
    </source>
</evidence>
<dbReference type="GO" id="GO:0005524">
    <property type="term" value="F:ATP binding"/>
    <property type="evidence" value="ECO:0007669"/>
    <property type="project" value="UniProtKB-KW"/>
</dbReference>
<dbReference type="InterPro" id="IPR055163">
    <property type="entry name" value="ALK/LTK-like_GRD"/>
</dbReference>
<keyword evidence="13" id="KW-1015">Disulfide bond</keyword>
<feature type="region of interest" description="Disordered" evidence="16">
    <location>
        <begin position="161"/>
        <end position="224"/>
    </location>
</feature>
<evidence type="ECO:0000256" key="2">
    <source>
        <dbReference type="ARBA" id="ARBA00011902"/>
    </source>
</evidence>
<evidence type="ECO:0000256" key="15">
    <source>
        <dbReference type="ARBA" id="ARBA00023180"/>
    </source>
</evidence>
<dbReference type="STRING" id="1223545.GS4_05_02990"/>
<comment type="subcellular location">
    <subcellularLocation>
        <location evidence="1">Cell membrane</location>
        <topology evidence="1">Single-pass type I membrane protein</topology>
    </subcellularLocation>
</comment>
<comment type="caution">
    <text evidence="18">The sequence shown here is derived from an EMBL/GenBank/DDBJ whole genome shotgun (WGS) entry which is preliminary data.</text>
</comment>
<keyword evidence="5" id="KW-0812">Transmembrane</keyword>
<evidence type="ECO:0000256" key="11">
    <source>
        <dbReference type="ARBA" id="ARBA00023136"/>
    </source>
</evidence>
<feature type="domain" description="ALK/LTK-like glycine-rich" evidence="17">
    <location>
        <begin position="49"/>
        <end position="265"/>
    </location>
</feature>
<evidence type="ECO:0000259" key="17">
    <source>
        <dbReference type="Pfam" id="PF12810"/>
    </source>
</evidence>
<name>M0QFJ8_9ACTN</name>
<organism evidence="18 19">
    <name type="scientific">Gordonia soli NBRC 108243</name>
    <dbReference type="NCBI Taxonomy" id="1223545"/>
    <lineage>
        <taxon>Bacteria</taxon>
        <taxon>Bacillati</taxon>
        <taxon>Actinomycetota</taxon>
        <taxon>Actinomycetes</taxon>
        <taxon>Mycobacteriales</taxon>
        <taxon>Gordoniaceae</taxon>
        <taxon>Gordonia</taxon>
    </lineage>
</organism>
<keyword evidence="19" id="KW-1185">Reference proteome</keyword>
<keyword evidence="3" id="KW-1003">Cell membrane</keyword>
<keyword evidence="9" id="KW-0067">ATP-binding</keyword>
<keyword evidence="6" id="KW-0732">Signal</keyword>
<keyword evidence="8" id="KW-0418">Kinase</keyword>
<evidence type="ECO:0000256" key="16">
    <source>
        <dbReference type="SAM" id="MobiDB-lite"/>
    </source>
</evidence>
<dbReference type="eggNOG" id="ENOG50330CA">
    <property type="taxonomic scope" value="Bacteria"/>
</dbReference>
<evidence type="ECO:0000256" key="1">
    <source>
        <dbReference type="ARBA" id="ARBA00004251"/>
    </source>
</evidence>
<evidence type="ECO:0000256" key="4">
    <source>
        <dbReference type="ARBA" id="ARBA00022679"/>
    </source>
</evidence>
<keyword evidence="4" id="KW-0808">Transferase</keyword>
<keyword evidence="15" id="KW-0325">Glycoprotein</keyword>
<reference evidence="18 19" key="1">
    <citation type="submission" date="2013-01" db="EMBL/GenBank/DDBJ databases">
        <title>Whole genome shotgun sequence of Gordonia soli NBRC 108243.</title>
        <authorList>
            <person name="Isaki-Nakamura S."/>
            <person name="Hosoyama A."/>
            <person name="Tsuchikane K."/>
            <person name="Ando Y."/>
            <person name="Baba S."/>
            <person name="Ohji S."/>
            <person name="Hamada M."/>
            <person name="Tamura T."/>
            <person name="Yamazoe A."/>
            <person name="Yamazaki S."/>
            <person name="Fujita N."/>
        </authorList>
    </citation>
    <scope>NUCLEOTIDE SEQUENCE [LARGE SCALE GENOMIC DNA]</scope>
    <source>
        <strain evidence="18 19">NBRC 108243</strain>
    </source>
</reference>
<evidence type="ECO:0000256" key="14">
    <source>
        <dbReference type="ARBA" id="ARBA00023170"/>
    </source>
</evidence>
<evidence type="ECO:0000256" key="3">
    <source>
        <dbReference type="ARBA" id="ARBA00022475"/>
    </source>
</evidence>
<keyword evidence="10" id="KW-1133">Transmembrane helix</keyword>
<dbReference type="Pfam" id="PF12810">
    <property type="entry name" value="ALK_LTK_GRD"/>
    <property type="match status" value="1"/>
</dbReference>
<dbReference type="GO" id="GO:0004714">
    <property type="term" value="F:transmembrane receptor protein tyrosine kinase activity"/>
    <property type="evidence" value="ECO:0007669"/>
    <property type="project" value="UniProtKB-EC"/>
</dbReference>
<dbReference type="AlphaFoldDB" id="M0QFJ8"/>
<accession>M0QFJ8</accession>
<dbReference type="EMBL" id="BANX01000005">
    <property type="protein sequence ID" value="GAC67086.1"/>
    <property type="molecule type" value="Genomic_DNA"/>
</dbReference>
<feature type="compositionally biased region" description="Low complexity" evidence="16">
    <location>
        <begin position="189"/>
        <end position="198"/>
    </location>
</feature>
<evidence type="ECO:0000256" key="9">
    <source>
        <dbReference type="ARBA" id="ARBA00022840"/>
    </source>
</evidence>
<feature type="compositionally biased region" description="Gly residues" evidence="16">
    <location>
        <begin position="115"/>
        <end position="126"/>
    </location>
</feature>
<dbReference type="EC" id="2.7.10.1" evidence="2"/>
<keyword evidence="12" id="KW-0829">Tyrosine-protein kinase</keyword>
<evidence type="ECO:0000256" key="10">
    <source>
        <dbReference type="ARBA" id="ARBA00022989"/>
    </source>
</evidence>
<keyword evidence="7" id="KW-0547">Nucleotide-binding</keyword>
<sequence>MFAIAIGAAAVAPGAASSAPALPAGCEQLAGDAGVRCVYTEGSHTLALPAGIRTVEATAIGAAGGNIVDDRHPHLGGRGAQVTANLNLPSSARTLHVIVGSPGHDTSGWNNQIPGQGGSNGGGDGGRSNTFDANPAGAGGGGASDIRTTAGDLSSRLFVAAGGGGATPSRCGDGGDAGAPGSANEPDLTPSAGQPGTPTTGGAGGANDPDHSEPGWDGSPGRLGHGGAGATAYAGGAGGGGGLYGGGGGSVQCAGGGGSSLVPTSGVLDLAERGTAPRITITYRTRTPQSCTSSLCFGS</sequence>
<evidence type="ECO:0000256" key="8">
    <source>
        <dbReference type="ARBA" id="ARBA00022777"/>
    </source>
</evidence>
<dbReference type="Proteomes" id="UP000011666">
    <property type="component" value="Unassembled WGS sequence"/>
</dbReference>
<evidence type="ECO:0000256" key="7">
    <source>
        <dbReference type="ARBA" id="ARBA00022741"/>
    </source>
</evidence>
<keyword evidence="14" id="KW-0675">Receptor</keyword>
<keyword evidence="11" id="KW-0472">Membrane</keyword>
<evidence type="ECO:0000256" key="5">
    <source>
        <dbReference type="ARBA" id="ARBA00022692"/>
    </source>
</evidence>